<dbReference type="RefSeq" id="WP_035183480.1">
    <property type="nucleotide sequence ID" value="NZ_CP010525.1"/>
</dbReference>
<evidence type="ECO:0000313" key="1">
    <source>
        <dbReference type="EMBL" id="AJO21443.1"/>
    </source>
</evidence>
<dbReference type="Gene3D" id="3.40.630.30">
    <property type="match status" value="1"/>
</dbReference>
<gene>
    <name evidence="1" type="ORF">SB48_HM08orf00996</name>
</gene>
<accession>A0A0C5BZR6</accession>
<protein>
    <submittedName>
        <fullName evidence="1">Uncharacterized protein</fullName>
    </submittedName>
</protein>
<dbReference type="AlphaFoldDB" id="A0A0C5BZR6"/>
<dbReference type="SUPFAM" id="SSF55729">
    <property type="entry name" value="Acyl-CoA N-acyltransferases (Nat)"/>
    <property type="match status" value="1"/>
</dbReference>
<sequence length="188" mass="21417">MGEEIIRLATLNDVVPFHELIKKSFQSIKDLGITWPSTRADHTMIAENIQNNAAYVLEKDGKLISTITIRFPWEGEEPISQYPFVWWFGTDPAYANKGYGNRLLTYVEEVILRGTLKAPAVTLGTSARKHPWLLEMYKRKGYYPCRYQESEDGDLSALLCKILIPELFNEKVLGYSLEQPVFIAGGQV</sequence>
<dbReference type="GO" id="GO:0016747">
    <property type="term" value="F:acyltransferase activity, transferring groups other than amino-acyl groups"/>
    <property type="evidence" value="ECO:0007669"/>
    <property type="project" value="InterPro"/>
</dbReference>
<evidence type="ECO:0000313" key="2">
    <source>
        <dbReference type="Proteomes" id="UP000032024"/>
    </source>
</evidence>
<keyword evidence="2" id="KW-1185">Reference proteome</keyword>
<dbReference type="PROSITE" id="PS51186">
    <property type="entry name" value="GNAT"/>
    <property type="match status" value="1"/>
</dbReference>
<reference evidence="2" key="1">
    <citation type="submission" date="2015-01" db="EMBL/GenBank/DDBJ databases">
        <title>Comparative genome analysis of Bacillus coagulans HM-08, Clostridium butyricum HM-68, Bacillus subtilis HM-66 and Bacillus paralicheniformis BL-09.</title>
        <authorList>
            <person name="Zhang H."/>
        </authorList>
    </citation>
    <scope>NUCLEOTIDE SEQUENCE [LARGE SCALE GENOMIC DNA]</scope>
    <source>
        <strain evidence="2">HM-08</strain>
    </source>
</reference>
<dbReference type="CDD" id="cd04301">
    <property type="entry name" value="NAT_SF"/>
    <property type="match status" value="1"/>
</dbReference>
<proteinExistence type="predicted"/>
<dbReference type="Pfam" id="PF00583">
    <property type="entry name" value="Acetyltransf_1"/>
    <property type="match status" value="1"/>
</dbReference>
<dbReference type="InterPro" id="IPR016181">
    <property type="entry name" value="Acyl_CoA_acyltransferase"/>
</dbReference>
<dbReference type="Proteomes" id="UP000032024">
    <property type="component" value="Chromosome"/>
</dbReference>
<dbReference type="EMBL" id="CP010525">
    <property type="protein sequence ID" value="AJO21443.1"/>
    <property type="molecule type" value="Genomic_DNA"/>
</dbReference>
<organism evidence="1 2">
    <name type="scientific">Heyndrickxia coagulans</name>
    <name type="common">Weizmannia coagulans</name>
    <dbReference type="NCBI Taxonomy" id="1398"/>
    <lineage>
        <taxon>Bacteria</taxon>
        <taxon>Bacillati</taxon>
        <taxon>Bacillota</taxon>
        <taxon>Bacilli</taxon>
        <taxon>Bacillales</taxon>
        <taxon>Bacillaceae</taxon>
        <taxon>Heyndrickxia</taxon>
    </lineage>
</organism>
<dbReference type="InterPro" id="IPR000182">
    <property type="entry name" value="GNAT_dom"/>
</dbReference>
<name>A0A0C5BZR6_HEYCO</name>